<dbReference type="KEGG" id="dli:dnl_17080"/>
<gene>
    <name evidence="1" type="ORF">dnl_17080</name>
</gene>
<accession>A0A975GFP0</accession>
<dbReference type="AlphaFoldDB" id="A0A975GFP0"/>
<sequence length="104" mass="11955">MKYSIKFGRTFKQSIKKLKKRYPSVKKDVEIGIEVLLDNPRLGVLIPGGSGVRKPRLRNSDVKRGKSCSYRMLYYFEDQEAGCIFLLLLYAKSDISRINNPVNP</sequence>
<dbReference type="RefSeq" id="WP_207691191.1">
    <property type="nucleotide sequence ID" value="NZ_CP061799.1"/>
</dbReference>
<dbReference type="EMBL" id="CP061799">
    <property type="protein sequence ID" value="QTA79438.1"/>
    <property type="molecule type" value="Genomic_DNA"/>
</dbReference>
<name>A0A975GFP0_9BACT</name>
<dbReference type="Gene3D" id="3.30.2310.20">
    <property type="entry name" value="RelE-like"/>
    <property type="match status" value="1"/>
</dbReference>
<evidence type="ECO:0000313" key="1">
    <source>
        <dbReference type="EMBL" id="QTA79438.1"/>
    </source>
</evidence>
<proteinExistence type="predicted"/>
<dbReference type="InterPro" id="IPR035093">
    <property type="entry name" value="RelE/ParE_toxin_dom_sf"/>
</dbReference>
<protein>
    <submittedName>
        <fullName evidence="1">RelE/ParE toxin domain-containing protein</fullName>
    </submittedName>
</protein>
<dbReference type="Proteomes" id="UP000663720">
    <property type="component" value="Chromosome"/>
</dbReference>
<reference evidence="1" key="1">
    <citation type="journal article" date="2021" name="Microb. Physiol.">
        <title>Proteogenomic Insights into the Physiology of Marine, Sulfate-Reducing, Filamentous Desulfonema limicola and Desulfonema magnum.</title>
        <authorList>
            <person name="Schnaars V."/>
            <person name="Wohlbrand L."/>
            <person name="Scheve S."/>
            <person name="Hinrichs C."/>
            <person name="Reinhardt R."/>
            <person name="Rabus R."/>
        </authorList>
    </citation>
    <scope>NUCLEOTIDE SEQUENCE</scope>
    <source>
        <strain evidence="1">5ac10</strain>
    </source>
</reference>
<keyword evidence="2" id="KW-1185">Reference proteome</keyword>
<evidence type="ECO:0000313" key="2">
    <source>
        <dbReference type="Proteomes" id="UP000663720"/>
    </source>
</evidence>
<organism evidence="1 2">
    <name type="scientific">Desulfonema limicola</name>
    <dbReference type="NCBI Taxonomy" id="45656"/>
    <lineage>
        <taxon>Bacteria</taxon>
        <taxon>Pseudomonadati</taxon>
        <taxon>Thermodesulfobacteriota</taxon>
        <taxon>Desulfobacteria</taxon>
        <taxon>Desulfobacterales</taxon>
        <taxon>Desulfococcaceae</taxon>
        <taxon>Desulfonema</taxon>
    </lineage>
</organism>